<proteinExistence type="predicted"/>
<gene>
    <name evidence="3" type="ORF">QQX03_02290</name>
</gene>
<sequence length="178" mass="19319">MSKCKNLLLGACLSLTLAACASGSALQPDRSIFSLDNNYQRQFYDLPIETTFEQAVSVFRDAGYKLDVIDRATGQISGRRGSSGDKGSTTDKDLKFYALVVPRRDGSELGIKIVQVIRRGAFGSSTAELIVNDRQMYEFAFRRIQNAAVANEAPSPQSSTSGAQGDELPPAGRYPANR</sequence>
<dbReference type="EMBL" id="CP127221">
    <property type="protein sequence ID" value="WIW95958.1"/>
    <property type="molecule type" value="Genomic_DNA"/>
</dbReference>
<dbReference type="PROSITE" id="PS51257">
    <property type="entry name" value="PROKAR_LIPOPROTEIN"/>
    <property type="match status" value="1"/>
</dbReference>
<keyword evidence="4" id="KW-1185">Reference proteome</keyword>
<feature type="compositionally biased region" description="Polar residues" evidence="1">
    <location>
        <begin position="154"/>
        <end position="163"/>
    </location>
</feature>
<feature type="region of interest" description="Disordered" evidence="1">
    <location>
        <begin position="150"/>
        <end position="178"/>
    </location>
</feature>
<dbReference type="RefSeq" id="WP_285976270.1">
    <property type="nucleotide sequence ID" value="NZ_CP127221.1"/>
</dbReference>
<dbReference type="AlphaFoldDB" id="A0A9Y2B8C8"/>
<name>A0A9Y2B8C8_9SPHN</name>
<evidence type="ECO:0000313" key="4">
    <source>
        <dbReference type="Proteomes" id="UP001231445"/>
    </source>
</evidence>
<evidence type="ECO:0000256" key="1">
    <source>
        <dbReference type="SAM" id="MobiDB-lite"/>
    </source>
</evidence>
<reference evidence="3 4" key="1">
    <citation type="submission" date="2023-06" db="EMBL/GenBank/DDBJ databases">
        <title>Altererythrobacter rubellus NBRC 112769 genome.</title>
        <authorList>
            <person name="Zhang K."/>
        </authorList>
    </citation>
    <scope>NUCLEOTIDE SEQUENCE [LARGE SCALE GENOMIC DNA]</scope>
    <source>
        <strain evidence="3 4">NBRC 112769</strain>
    </source>
</reference>
<dbReference type="Proteomes" id="UP001231445">
    <property type="component" value="Chromosome"/>
</dbReference>
<protein>
    <recommendedName>
        <fullName evidence="5">DUF3576 domain-containing protein</fullName>
    </recommendedName>
</protein>
<evidence type="ECO:0000256" key="2">
    <source>
        <dbReference type="SAM" id="SignalP"/>
    </source>
</evidence>
<feature type="signal peptide" evidence="2">
    <location>
        <begin position="1"/>
        <end position="21"/>
    </location>
</feature>
<keyword evidence="2" id="KW-0732">Signal</keyword>
<dbReference type="KEGG" id="arue:QQX03_02290"/>
<feature type="chain" id="PRO_5040782192" description="DUF3576 domain-containing protein" evidence="2">
    <location>
        <begin position="22"/>
        <end position="178"/>
    </location>
</feature>
<organism evidence="3 4">
    <name type="scientific">Altererythrobacter rubellus</name>
    <dbReference type="NCBI Taxonomy" id="2173831"/>
    <lineage>
        <taxon>Bacteria</taxon>
        <taxon>Pseudomonadati</taxon>
        <taxon>Pseudomonadota</taxon>
        <taxon>Alphaproteobacteria</taxon>
        <taxon>Sphingomonadales</taxon>
        <taxon>Erythrobacteraceae</taxon>
        <taxon>Altererythrobacter</taxon>
    </lineage>
</organism>
<accession>A0A9Y2B8C8</accession>
<evidence type="ECO:0000313" key="3">
    <source>
        <dbReference type="EMBL" id="WIW95958.1"/>
    </source>
</evidence>
<evidence type="ECO:0008006" key="5">
    <source>
        <dbReference type="Google" id="ProtNLM"/>
    </source>
</evidence>